<dbReference type="PATRIC" id="fig|1230459.4.peg.3285"/>
<dbReference type="PIRSF" id="PIRSF001123">
    <property type="entry name" value="PepA_GA"/>
    <property type="match status" value="1"/>
</dbReference>
<dbReference type="InterPro" id="IPR008007">
    <property type="entry name" value="Peptidase_M42"/>
</dbReference>
<keyword evidence="4 8" id="KW-0479">Metal-binding</keyword>
<dbReference type="PANTHER" id="PTHR32481:SF0">
    <property type="entry name" value="AMINOPEPTIDASE YPDE-RELATED"/>
    <property type="match status" value="1"/>
</dbReference>
<dbReference type="Gene3D" id="2.40.30.40">
    <property type="entry name" value="Peptidase M42, domain 2"/>
    <property type="match status" value="1"/>
</dbReference>
<keyword evidence="11" id="KW-1185">Reference proteome</keyword>
<dbReference type="EMBL" id="AOIJ01000063">
    <property type="protein sequence ID" value="ELY77063.1"/>
    <property type="molecule type" value="Genomic_DNA"/>
</dbReference>
<dbReference type="Proteomes" id="UP000011592">
    <property type="component" value="Unassembled WGS sequence"/>
</dbReference>
<evidence type="ECO:0000256" key="1">
    <source>
        <dbReference type="ARBA" id="ARBA00006272"/>
    </source>
</evidence>
<feature type="binding site" evidence="8">
    <location>
        <position position="181"/>
    </location>
    <ligand>
        <name>Zn(2+)</name>
        <dbReference type="ChEBI" id="CHEBI:29105"/>
        <label>2</label>
    </ligand>
</feature>
<feature type="binding site" evidence="8">
    <location>
        <position position="67"/>
    </location>
    <ligand>
        <name>Zn(2+)</name>
        <dbReference type="ChEBI" id="CHEBI:29105"/>
        <label>1</label>
    </ligand>
</feature>
<feature type="binding site" evidence="8">
    <location>
        <position position="181"/>
    </location>
    <ligand>
        <name>Zn(2+)</name>
        <dbReference type="ChEBI" id="CHEBI:29105"/>
        <label>1</label>
    </ligand>
</feature>
<dbReference type="SUPFAM" id="SSF101821">
    <property type="entry name" value="Aminopeptidase/glucanase lid domain"/>
    <property type="match status" value="1"/>
</dbReference>
<organism evidence="10 11">
    <name type="scientific">Natrinema gari JCM 14663</name>
    <dbReference type="NCBI Taxonomy" id="1230459"/>
    <lineage>
        <taxon>Archaea</taxon>
        <taxon>Methanobacteriati</taxon>
        <taxon>Methanobacteriota</taxon>
        <taxon>Stenosarchaea group</taxon>
        <taxon>Halobacteria</taxon>
        <taxon>Halobacteriales</taxon>
        <taxon>Natrialbaceae</taxon>
        <taxon>Natrinema</taxon>
    </lineage>
</organism>
<proteinExistence type="inferred from homology"/>
<evidence type="ECO:0000256" key="6">
    <source>
        <dbReference type="PIRNR" id="PIRNR001123"/>
    </source>
</evidence>
<evidence type="ECO:0000313" key="11">
    <source>
        <dbReference type="Proteomes" id="UP000011592"/>
    </source>
</evidence>
<evidence type="ECO:0000256" key="8">
    <source>
        <dbReference type="PIRSR" id="PIRSR001123-2"/>
    </source>
</evidence>
<sequence length="355" mass="38330">MTTVPFDFDLLTELTETSGVPGYEDRVRELVVRELEDSVDCVRTDAMGNVVGTLEGERDYSVAVAAHMDEIGFMVRHITESEDGYGFVELDALGGWDARVLKAQRVTIHADDGDIPAVIGSPPPHTLDDDEREQPPTVEDIVLDPGLPYEDLAERVSPGDLVTMSQTTERVGETVTGKALDDRVCLCAMLEAARRLTDPQVTIHFCATVQEELGLRGARALGIDIDPDLAIALDVTVANDIPGFDAGEHVTELGAGTAIKLKDSSVITNPKLHDRLQSLAEEAGIDHQFEILPAGSTDTAGFQYTAGAKPVGALSIPTRYLHTVTETAHVDDIAATIDLLEAFLETESGEYEYTL</sequence>
<dbReference type="AlphaFoldDB" id="L9YW05"/>
<evidence type="ECO:0000256" key="4">
    <source>
        <dbReference type="ARBA" id="ARBA00022723"/>
    </source>
</evidence>
<dbReference type="PANTHER" id="PTHR32481">
    <property type="entry name" value="AMINOPEPTIDASE"/>
    <property type="match status" value="1"/>
</dbReference>
<feature type="binding site" evidence="8">
    <location>
        <position position="322"/>
    </location>
    <ligand>
        <name>Zn(2+)</name>
        <dbReference type="ChEBI" id="CHEBI:29105"/>
        <label>2</label>
    </ligand>
</feature>
<evidence type="ECO:0000256" key="7">
    <source>
        <dbReference type="PIRSR" id="PIRSR001123-1"/>
    </source>
</evidence>
<comment type="caution">
    <text evidence="10">The sequence shown here is derived from an EMBL/GenBank/DDBJ whole genome shotgun (WGS) entry which is preliminary data.</text>
</comment>
<gene>
    <name evidence="10" type="ORF">C486_16470</name>
</gene>
<dbReference type="SUPFAM" id="SSF53187">
    <property type="entry name" value="Zn-dependent exopeptidases"/>
    <property type="match status" value="1"/>
</dbReference>
<feature type="binding site" evidence="8">
    <location>
        <position position="234"/>
    </location>
    <ligand>
        <name>Zn(2+)</name>
        <dbReference type="ChEBI" id="CHEBI:29105"/>
        <label>1</label>
    </ligand>
</feature>
<dbReference type="GO" id="GO:0046872">
    <property type="term" value="F:metal ion binding"/>
    <property type="evidence" value="ECO:0007669"/>
    <property type="project" value="UniProtKB-UniRule"/>
</dbReference>
<feature type="active site" description="Proton acceptor" evidence="7">
    <location>
        <position position="211"/>
    </location>
</feature>
<dbReference type="GO" id="GO:0004177">
    <property type="term" value="F:aminopeptidase activity"/>
    <property type="evidence" value="ECO:0007669"/>
    <property type="project" value="UniProtKB-UniRule"/>
</dbReference>
<evidence type="ECO:0000313" key="10">
    <source>
        <dbReference type="EMBL" id="ELY77063.1"/>
    </source>
</evidence>
<dbReference type="Gene3D" id="3.40.630.10">
    <property type="entry name" value="Zn peptidases"/>
    <property type="match status" value="1"/>
</dbReference>
<feature type="binding site" evidence="8">
    <location>
        <position position="212"/>
    </location>
    <ligand>
        <name>Zn(2+)</name>
        <dbReference type="ChEBI" id="CHEBI:29105"/>
        <label>2</label>
    </ligand>
</feature>
<dbReference type="Pfam" id="PF05343">
    <property type="entry name" value="Peptidase_M42"/>
    <property type="match status" value="1"/>
</dbReference>
<evidence type="ECO:0000256" key="2">
    <source>
        <dbReference type="ARBA" id="ARBA00022438"/>
    </source>
</evidence>
<comment type="cofactor">
    <cofactor evidence="8">
        <name>a divalent metal cation</name>
        <dbReference type="ChEBI" id="CHEBI:60240"/>
    </cofactor>
    <text evidence="8">Binds 2 divalent metal cations per subunit.</text>
</comment>
<evidence type="ECO:0000256" key="9">
    <source>
        <dbReference type="SAM" id="MobiDB-lite"/>
    </source>
</evidence>
<dbReference type="RefSeq" id="WP_008457810.1">
    <property type="nucleotide sequence ID" value="NZ_AOIJ01000063.1"/>
</dbReference>
<comment type="similarity">
    <text evidence="1 6">Belongs to the peptidase M42 family.</text>
</comment>
<keyword evidence="2" id="KW-0031">Aminopeptidase</keyword>
<keyword evidence="5" id="KW-0378">Hydrolase</keyword>
<keyword evidence="3" id="KW-0645">Protease</keyword>
<dbReference type="GO" id="GO:0006508">
    <property type="term" value="P:proteolysis"/>
    <property type="evidence" value="ECO:0007669"/>
    <property type="project" value="UniProtKB-KW"/>
</dbReference>
<dbReference type="InterPro" id="IPR051464">
    <property type="entry name" value="Peptidase_M42_aminopept"/>
</dbReference>
<name>L9YW05_9EURY</name>
<accession>L9YW05</accession>
<protein>
    <submittedName>
        <fullName evidence="10">Cellulase</fullName>
    </submittedName>
</protein>
<evidence type="ECO:0000256" key="5">
    <source>
        <dbReference type="ARBA" id="ARBA00022801"/>
    </source>
</evidence>
<dbReference type="InterPro" id="IPR023367">
    <property type="entry name" value="Peptidase_M42_dom2"/>
</dbReference>
<evidence type="ECO:0000256" key="3">
    <source>
        <dbReference type="ARBA" id="ARBA00022670"/>
    </source>
</evidence>
<reference evidence="10 11" key="1">
    <citation type="journal article" date="2014" name="PLoS Genet.">
        <title>Phylogenetically driven sequencing of extremely halophilic archaea reveals strategies for static and dynamic osmo-response.</title>
        <authorList>
            <person name="Becker E.A."/>
            <person name="Seitzer P.M."/>
            <person name="Tritt A."/>
            <person name="Larsen D."/>
            <person name="Krusor M."/>
            <person name="Yao A.I."/>
            <person name="Wu D."/>
            <person name="Madern D."/>
            <person name="Eisen J.A."/>
            <person name="Darling A.E."/>
            <person name="Facciotti M.T."/>
        </authorList>
    </citation>
    <scope>NUCLEOTIDE SEQUENCE [LARGE SCALE GENOMIC DNA]</scope>
    <source>
        <strain evidence="10 11">JCM 14663</strain>
    </source>
</reference>
<feature type="region of interest" description="Disordered" evidence="9">
    <location>
        <begin position="113"/>
        <end position="134"/>
    </location>
</feature>